<protein>
    <submittedName>
        <fullName evidence="1">Uncharacterized protein</fullName>
    </submittedName>
</protein>
<dbReference type="EMBL" id="CM023472">
    <property type="protein sequence ID" value="KAH7958828.1"/>
    <property type="molecule type" value="Genomic_DNA"/>
</dbReference>
<sequence length="401" mass="44682">MALRRLDWIAAALDFIPPEMSGFRRHRATADCLADVIATLEDAQQRGYAGYLVLLDVKSAFDNLPHDSIMDALRAIRVCDRVFAYVSAFLSGRCFRVRVGGSTSSPRSISVDVPQGSVLSPFLSNLALARLPDFIPRTLPCDVRLAIYADDLSLFAVGPTSSGRLVRQSIQGAINAIDSYLPGIGLNLSPNKTEALLVHLLFRVRYEIPRLNLRGVLIPWSRRVRYLGVLIDHRLSWKPAVAALRKGSTKVANAARSLLARGRGCSPQLALRVYNTVATSRCLYGLPLASLRPSQWETLDMQHRQVIRQLYGLPRNSPIGPTLAEAKDFPLSVRAQCRALNHAERRQRTRQGQYLVLRLHYLPHSCMGRRAAEFHTLVPTPYYGWLPPTPHHPATTNDELA</sequence>
<reference evidence="1" key="1">
    <citation type="submission" date="2020-05" db="EMBL/GenBank/DDBJ databases">
        <title>Large-scale comparative analyses of tick genomes elucidate their genetic diversity and vector capacities.</title>
        <authorList>
            <person name="Jia N."/>
            <person name="Wang J."/>
            <person name="Shi W."/>
            <person name="Du L."/>
            <person name="Sun Y."/>
            <person name="Zhan W."/>
            <person name="Jiang J."/>
            <person name="Wang Q."/>
            <person name="Zhang B."/>
            <person name="Ji P."/>
            <person name="Sakyi L.B."/>
            <person name="Cui X."/>
            <person name="Yuan T."/>
            <person name="Jiang B."/>
            <person name="Yang W."/>
            <person name="Lam T.T.-Y."/>
            <person name="Chang Q."/>
            <person name="Ding S."/>
            <person name="Wang X."/>
            <person name="Zhu J."/>
            <person name="Ruan X."/>
            <person name="Zhao L."/>
            <person name="Wei J."/>
            <person name="Que T."/>
            <person name="Du C."/>
            <person name="Cheng J."/>
            <person name="Dai P."/>
            <person name="Han X."/>
            <person name="Huang E."/>
            <person name="Gao Y."/>
            <person name="Liu J."/>
            <person name="Shao H."/>
            <person name="Ye R."/>
            <person name="Li L."/>
            <person name="Wei W."/>
            <person name="Wang X."/>
            <person name="Wang C."/>
            <person name="Yang T."/>
            <person name="Huo Q."/>
            <person name="Li W."/>
            <person name="Guo W."/>
            <person name="Chen H."/>
            <person name="Zhou L."/>
            <person name="Ni X."/>
            <person name="Tian J."/>
            <person name="Zhou Y."/>
            <person name="Sheng Y."/>
            <person name="Liu T."/>
            <person name="Pan Y."/>
            <person name="Xia L."/>
            <person name="Li J."/>
            <person name="Zhao F."/>
            <person name="Cao W."/>
        </authorList>
    </citation>
    <scope>NUCLEOTIDE SEQUENCE</scope>
    <source>
        <strain evidence="1">Dsil-2018</strain>
    </source>
</reference>
<gene>
    <name evidence="1" type="ORF">HPB49_005571</name>
</gene>
<keyword evidence="2" id="KW-1185">Reference proteome</keyword>
<evidence type="ECO:0000313" key="2">
    <source>
        <dbReference type="Proteomes" id="UP000821865"/>
    </source>
</evidence>
<name>A0ACB8D3A8_DERSI</name>
<evidence type="ECO:0000313" key="1">
    <source>
        <dbReference type="EMBL" id="KAH7958828.1"/>
    </source>
</evidence>
<accession>A0ACB8D3A8</accession>
<dbReference type="Proteomes" id="UP000821865">
    <property type="component" value="Chromosome 3"/>
</dbReference>
<organism evidence="1 2">
    <name type="scientific">Dermacentor silvarum</name>
    <name type="common">Tick</name>
    <dbReference type="NCBI Taxonomy" id="543639"/>
    <lineage>
        <taxon>Eukaryota</taxon>
        <taxon>Metazoa</taxon>
        <taxon>Ecdysozoa</taxon>
        <taxon>Arthropoda</taxon>
        <taxon>Chelicerata</taxon>
        <taxon>Arachnida</taxon>
        <taxon>Acari</taxon>
        <taxon>Parasitiformes</taxon>
        <taxon>Ixodida</taxon>
        <taxon>Ixodoidea</taxon>
        <taxon>Ixodidae</taxon>
        <taxon>Rhipicephalinae</taxon>
        <taxon>Dermacentor</taxon>
    </lineage>
</organism>
<proteinExistence type="predicted"/>
<comment type="caution">
    <text evidence="1">The sequence shown here is derived from an EMBL/GenBank/DDBJ whole genome shotgun (WGS) entry which is preliminary data.</text>
</comment>